<keyword evidence="9 16" id="KW-0067">ATP-binding</keyword>
<evidence type="ECO:0000256" key="15">
    <source>
        <dbReference type="ARBA" id="ARBA00063652"/>
    </source>
</evidence>
<comment type="catalytic activity">
    <reaction evidence="13">
        <text>ATP + H2O = ADP + phosphate + H(+)</text>
        <dbReference type="Rhea" id="RHEA:13065"/>
        <dbReference type="ChEBI" id="CHEBI:15377"/>
        <dbReference type="ChEBI" id="CHEBI:15378"/>
        <dbReference type="ChEBI" id="CHEBI:30616"/>
        <dbReference type="ChEBI" id="CHEBI:43474"/>
        <dbReference type="ChEBI" id="CHEBI:456216"/>
    </reaction>
</comment>
<dbReference type="SUPFAM" id="SSF52540">
    <property type="entry name" value="P-loop containing nucleoside triphosphate hydrolases"/>
    <property type="match status" value="1"/>
</dbReference>
<dbReference type="EMBL" id="DYDO01000005">
    <property type="protein sequence ID" value="DBA24767.1"/>
    <property type="molecule type" value="Genomic_DNA"/>
</dbReference>
<gene>
    <name evidence="19" type="ORF">GDO54_012379</name>
</gene>
<dbReference type="InterPro" id="IPR015415">
    <property type="entry name" value="Spast_Vps4_C"/>
</dbReference>
<dbReference type="InterPro" id="IPR047858">
    <property type="entry name" value="FIGNL1_ATPase"/>
</dbReference>
<evidence type="ECO:0000256" key="12">
    <source>
        <dbReference type="ARBA" id="ARBA00035694"/>
    </source>
</evidence>
<keyword evidence="10" id="KW-0460">Magnesium</keyword>
<sequence length="680" mass="75225">MEHPQYNSPEKTDEGNVLKTESDKTMQKPDSNSVHQSEWQKNVFILNSGTCSPAQKADVYRAHISQIQYAWANSEISEESAVHLFKKYAERYAAIIDSDKEGIGLNNYADSILALARCPRNDSDKWQSSLTTTNVLKLKCVQHMFNAAKAHQESFLTSSETFLNGVSTSGNSLFTSNVLGNSEHKESKHALFNSKIQQRTNFVQNAKAAHLINAKECAPSSVLQTAPHSSKTLLTKPLFGNSETRNSTKSVGTFLSCTFTNSAKRKKVLSNEDENMERENSNVGQHIENNCGPGPGEIGFTTAKEQLWVDQQKKYNSQAQRQAGPGMYGTGKKSLGAVRSRGLYGKFVPPNTKQEESDNFTAQKKAYGTGAHESNVPSDERLKNIEPKMIELIMSEIMDHGPPLNWDDIAGLEFAKTTIKEIVVWPMLRPDIFTGLRGPPKGILLFGPPGTGKTLIGKCIACQSGATFFSISASSLTSKWVGEGEKMVRALFTVARCHQPAVIFIDEIDSLLSQRGESEHESSRRIKTEFLVQLDGATTSSEDRILVVGATNRPQEIDEAARRRLVKRLYIPLPEASARKQIVVSLMSREHCCLAEQEVDSIVIQADGFSGADMTQLCREAALGPIRSIQVMDIATITAEQVRPISYIDFQNAFQVVKPSVSKKDLELFENWNKTFGCGR</sequence>
<protein>
    <recommendedName>
        <fullName evidence="12">Fidgetin-like protein 1</fullName>
    </recommendedName>
</protein>
<dbReference type="FunFam" id="1.10.8.60:FF:000022">
    <property type="entry name" value="Fidgetin like 1"/>
    <property type="match status" value="1"/>
</dbReference>
<dbReference type="PANTHER" id="PTHR23074:SF75">
    <property type="entry name" value="DYNEIN REGULATORY COMPLEX PROTEIN 11-RELATED"/>
    <property type="match status" value="1"/>
</dbReference>
<dbReference type="Proteomes" id="UP001181693">
    <property type="component" value="Unassembled WGS sequence"/>
</dbReference>
<evidence type="ECO:0000256" key="2">
    <source>
        <dbReference type="ARBA" id="ARBA00004123"/>
    </source>
</evidence>
<dbReference type="CDD" id="cd19525">
    <property type="entry name" value="RecA-like_Figl-1"/>
    <property type="match status" value="1"/>
</dbReference>
<dbReference type="GO" id="GO:0008568">
    <property type="term" value="F:microtubule severing ATPase activity"/>
    <property type="evidence" value="ECO:0007669"/>
    <property type="project" value="TreeGrafter"/>
</dbReference>
<dbReference type="InterPro" id="IPR003593">
    <property type="entry name" value="AAA+_ATPase"/>
</dbReference>
<evidence type="ECO:0000256" key="5">
    <source>
        <dbReference type="ARBA" id="ARBA00022490"/>
    </source>
</evidence>
<name>A0AAV3ALG9_PYXAD</name>
<evidence type="ECO:0000256" key="9">
    <source>
        <dbReference type="ARBA" id="ARBA00022840"/>
    </source>
</evidence>
<dbReference type="SMART" id="SM00382">
    <property type="entry name" value="AAA"/>
    <property type="match status" value="1"/>
</dbReference>
<dbReference type="GO" id="GO:0005524">
    <property type="term" value="F:ATP binding"/>
    <property type="evidence" value="ECO:0007669"/>
    <property type="project" value="UniProtKB-KW"/>
</dbReference>
<dbReference type="GO" id="GO:0005634">
    <property type="term" value="C:nucleus"/>
    <property type="evidence" value="ECO:0007669"/>
    <property type="project" value="UniProtKB-SubCell"/>
</dbReference>
<dbReference type="InterPro" id="IPR003959">
    <property type="entry name" value="ATPase_AAA_core"/>
</dbReference>
<feature type="compositionally biased region" description="Basic and acidic residues" evidence="17">
    <location>
        <begin position="10"/>
        <end position="27"/>
    </location>
</feature>
<dbReference type="InterPro" id="IPR041569">
    <property type="entry name" value="AAA_lid_3"/>
</dbReference>
<evidence type="ECO:0000256" key="11">
    <source>
        <dbReference type="ARBA" id="ARBA00023242"/>
    </source>
</evidence>
<dbReference type="Gene3D" id="1.10.8.60">
    <property type="match status" value="1"/>
</dbReference>
<evidence type="ECO:0000259" key="18">
    <source>
        <dbReference type="SMART" id="SM00382"/>
    </source>
</evidence>
<evidence type="ECO:0000256" key="7">
    <source>
        <dbReference type="ARBA" id="ARBA00022741"/>
    </source>
</evidence>
<keyword evidence="11" id="KW-0539">Nucleus</keyword>
<evidence type="ECO:0000256" key="13">
    <source>
        <dbReference type="ARBA" id="ARBA00049360"/>
    </source>
</evidence>
<organism evidence="19 20">
    <name type="scientific">Pyxicephalus adspersus</name>
    <name type="common">African bullfrog</name>
    <dbReference type="NCBI Taxonomy" id="30357"/>
    <lineage>
        <taxon>Eukaryota</taxon>
        <taxon>Metazoa</taxon>
        <taxon>Chordata</taxon>
        <taxon>Craniata</taxon>
        <taxon>Vertebrata</taxon>
        <taxon>Euteleostomi</taxon>
        <taxon>Amphibia</taxon>
        <taxon>Batrachia</taxon>
        <taxon>Anura</taxon>
        <taxon>Neobatrachia</taxon>
        <taxon>Ranoidea</taxon>
        <taxon>Pyxicephalidae</taxon>
        <taxon>Pyxicephalinae</taxon>
        <taxon>Pyxicephalus</taxon>
    </lineage>
</organism>
<accession>A0AAV3ALG9</accession>
<evidence type="ECO:0000313" key="19">
    <source>
        <dbReference type="EMBL" id="DBA24767.1"/>
    </source>
</evidence>
<evidence type="ECO:0000256" key="10">
    <source>
        <dbReference type="ARBA" id="ARBA00022842"/>
    </source>
</evidence>
<comment type="subcellular location">
    <subcellularLocation>
        <location evidence="3">Cytoplasm</location>
        <location evidence="3">Perinuclear region</location>
    </subcellularLocation>
    <subcellularLocation>
        <location evidence="2">Nucleus</location>
    </subcellularLocation>
</comment>
<dbReference type="PROSITE" id="PS00674">
    <property type="entry name" value="AAA"/>
    <property type="match status" value="1"/>
</dbReference>
<dbReference type="Pfam" id="PF09336">
    <property type="entry name" value="Vps4_C"/>
    <property type="match status" value="1"/>
</dbReference>
<dbReference type="InterPro" id="IPR027417">
    <property type="entry name" value="P-loop_NTPase"/>
</dbReference>
<feature type="region of interest" description="Disordered" evidence="17">
    <location>
        <begin position="1"/>
        <end position="36"/>
    </location>
</feature>
<evidence type="ECO:0000256" key="1">
    <source>
        <dbReference type="ARBA" id="ARBA00001946"/>
    </source>
</evidence>
<dbReference type="AlphaFoldDB" id="A0AAV3ALG9"/>
<evidence type="ECO:0000256" key="6">
    <source>
        <dbReference type="ARBA" id="ARBA00022723"/>
    </source>
</evidence>
<keyword evidence="6" id="KW-0479">Metal-binding</keyword>
<keyword evidence="20" id="KW-1185">Reference proteome</keyword>
<comment type="function">
    <text evidence="14">May be involved in DNA double-strand break (DBS) repair via homologous recombination (HR). May regulate osteoblast proliferation and differentiation.</text>
</comment>
<keyword evidence="7 16" id="KW-0547">Nucleotide-binding</keyword>
<dbReference type="Pfam" id="PF17862">
    <property type="entry name" value="AAA_lid_3"/>
    <property type="match status" value="1"/>
</dbReference>
<comment type="similarity">
    <text evidence="4 16">Belongs to the AAA ATPase family.</text>
</comment>
<dbReference type="InterPro" id="IPR050304">
    <property type="entry name" value="MT-severing_AAA_ATPase"/>
</dbReference>
<comment type="caution">
    <text evidence="19">The sequence shown here is derived from an EMBL/GenBank/DDBJ whole genome shotgun (WGS) entry which is preliminary data.</text>
</comment>
<comment type="subunit">
    <text evidence="15">Hexamer.</text>
</comment>
<dbReference type="InterPro" id="IPR003960">
    <property type="entry name" value="ATPase_AAA_CS"/>
</dbReference>
<dbReference type="GO" id="GO:0048471">
    <property type="term" value="C:perinuclear region of cytoplasm"/>
    <property type="evidence" value="ECO:0007669"/>
    <property type="project" value="UniProtKB-SubCell"/>
</dbReference>
<dbReference type="Gene3D" id="3.40.50.300">
    <property type="entry name" value="P-loop containing nucleotide triphosphate hydrolases"/>
    <property type="match status" value="1"/>
</dbReference>
<evidence type="ECO:0000256" key="8">
    <source>
        <dbReference type="ARBA" id="ARBA00022801"/>
    </source>
</evidence>
<evidence type="ECO:0000256" key="4">
    <source>
        <dbReference type="ARBA" id="ARBA00006914"/>
    </source>
</evidence>
<dbReference type="GO" id="GO:0016887">
    <property type="term" value="F:ATP hydrolysis activity"/>
    <property type="evidence" value="ECO:0007669"/>
    <property type="project" value="InterPro"/>
</dbReference>
<dbReference type="Pfam" id="PF00004">
    <property type="entry name" value="AAA"/>
    <property type="match status" value="1"/>
</dbReference>
<dbReference type="GO" id="GO:0046872">
    <property type="term" value="F:metal ion binding"/>
    <property type="evidence" value="ECO:0007669"/>
    <property type="project" value="UniProtKB-KW"/>
</dbReference>
<evidence type="ECO:0000256" key="14">
    <source>
        <dbReference type="ARBA" id="ARBA00056146"/>
    </source>
</evidence>
<evidence type="ECO:0000256" key="3">
    <source>
        <dbReference type="ARBA" id="ARBA00004556"/>
    </source>
</evidence>
<dbReference type="FunFam" id="3.40.50.300:FF:000093">
    <property type="entry name" value="Fidgetin-like 1"/>
    <property type="match status" value="1"/>
</dbReference>
<evidence type="ECO:0000313" key="20">
    <source>
        <dbReference type="Proteomes" id="UP001181693"/>
    </source>
</evidence>
<keyword evidence="8" id="KW-0378">Hydrolase</keyword>
<evidence type="ECO:0000256" key="17">
    <source>
        <dbReference type="SAM" id="MobiDB-lite"/>
    </source>
</evidence>
<proteinExistence type="inferred from homology"/>
<reference evidence="19" key="1">
    <citation type="thesis" date="2020" institute="ProQuest LLC" country="789 East Eisenhower Parkway, Ann Arbor, MI, USA">
        <title>Comparative Genomics and Chromosome Evolution.</title>
        <authorList>
            <person name="Mudd A.B."/>
        </authorList>
    </citation>
    <scope>NUCLEOTIDE SEQUENCE</scope>
    <source>
        <strain evidence="19">1538</strain>
        <tissue evidence="19">Blood</tissue>
    </source>
</reference>
<feature type="domain" description="AAA+ ATPase" evidence="18">
    <location>
        <begin position="439"/>
        <end position="575"/>
    </location>
</feature>
<comment type="cofactor">
    <cofactor evidence="1">
        <name>Mg(2+)</name>
        <dbReference type="ChEBI" id="CHEBI:18420"/>
    </cofactor>
</comment>
<keyword evidence="5" id="KW-0963">Cytoplasm</keyword>
<evidence type="ECO:0000256" key="16">
    <source>
        <dbReference type="RuleBase" id="RU003651"/>
    </source>
</evidence>
<dbReference type="PANTHER" id="PTHR23074">
    <property type="entry name" value="AAA DOMAIN-CONTAINING"/>
    <property type="match status" value="1"/>
</dbReference>